<dbReference type="OrthoDB" id="5987909at2759"/>
<feature type="transmembrane region" description="Helical" evidence="8">
    <location>
        <begin position="169"/>
        <end position="189"/>
    </location>
</feature>
<dbReference type="Proteomes" id="UP000515163">
    <property type="component" value="Unplaced"/>
</dbReference>
<dbReference type="RefSeq" id="XP_031571595.1">
    <property type="nucleotide sequence ID" value="XM_031715735.1"/>
</dbReference>
<feature type="transmembrane region" description="Helical" evidence="8">
    <location>
        <begin position="89"/>
        <end position="113"/>
    </location>
</feature>
<dbReference type="GO" id="GO:0004930">
    <property type="term" value="F:G protein-coupled receptor activity"/>
    <property type="evidence" value="ECO:0007669"/>
    <property type="project" value="UniProtKB-KW"/>
</dbReference>
<evidence type="ECO:0000256" key="4">
    <source>
        <dbReference type="ARBA" id="ARBA00023040"/>
    </source>
</evidence>
<feature type="transmembrane region" description="Helical" evidence="8">
    <location>
        <begin position="304"/>
        <end position="320"/>
    </location>
</feature>
<evidence type="ECO:0000259" key="9">
    <source>
        <dbReference type="PROSITE" id="PS50262"/>
    </source>
</evidence>
<dbReference type="Gene3D" id="1.20.1070.10">
    <property type="entry name" value="Rhodopsin 7-helix transmembrane proteins"/>
    <property type="match status" value="1"/>
</dbReference>
<protein>
    <submittedName>
        <fullName evidence="11">QRFP-like peptide receptor</fullName>
    </submittedName>
</protein>
<evidence type="ECO:0000256" key="7">
    <source>
        <dbReference type="ARBA" id="ARBA00023224"/>
    </source>
</evidence>
<dbReference type="SUPFAM" id="SSF81321">
    <property type="entry name" value="Family A G protein-coupled receptor-like"/>
    <property type="match status" value="1"/>
</dbReference>
<feature type="domain" description="G-protein coupled receptors family 1 profile" evidence="9">
    <location>
        <begin position="60"/>
        <end position="317"/>
    </location>
</feature>
<dbReference type="CDD" id="cd00637">
    <property type="entry name" value="7tm_classA_rhodopsin-like"/>
    <property type="match status" value="1"/>
</dbReference>
<organism evidence="10 11">
    <name type="scientific">Actinia tenebrosa</name>
    <name type="common">Australian red waratah sea anemone</name>
    <dbReference type="NCBI Taxonomy" id="6105"/>
    <lineage>
        <taxon>Eukaryota</taxon>
        <taxon>Metazoa</taxon>
        <taxon>Cnidaria</taxon>
        <taxon>Anthozoa</taxon>
        <taxon>Hexacorallia</taxon>
        <taxon>Actiniaria</taxon>
        <taxon>Actiniidae</taxon>
        <taxon>Actinia</taxon>
    </lineage>
</organism>
<dbReference type="InterPro" id="IPR017452">
    <property type="entry name" value="GPCR_Rhodpsn_7TM"/>
</dbReference>
<accession>A0A6P8J1B8</accession>
<sequence>MVEPFPIVLRQIMSLPPFRNFSTNLTNEANSESDLLSLNSIMGVFFLIFYISVSLTSFVGNSLVLLICCRSLRRKQRSDSTREHFFSLYIANLAFSDLVFTMLTFFDALYAMQGEWKTGNFTCKIQGFLVETCYTVSILTLVAISRERVTTVSRAEVNSRVQKGKERKIVTMILWIVSILACTPLLYAYSTFFDVKDGVWQCRNKTWGNTGRQVYYSIAALPLFIFPLIFMTYTHLRINKVLKSQVAPSEHMLKAIRSRQRKASRMLGMVTLLFFVLWSPFILLRTLRYFSWYKGLNLWKLSQLLVIASSATNPFVYCFYSTQFRGYFKTVLTCRCTRFVAGTTTEGTTTISNSVVN</sequence>
<keyword evidence="4" id="KW-0297">G-protein coupled receptor</keyword>
<dbReference type="AlphaFoldDB" id="A0A6P8J1B8"/>
<feature type="transmembrane region" description="Helical" evidence="8">
    <location>
        <begin position="266"/>
        <end position="284"/>
    </location>
</feature>
<evidence type="ECO:0000313" key="11">
    <source>
        <dbReference type="RefSeq" id="XP_031571595.1"/>
    </source>
</evidence>
<feature type="transmembrane region" description="Helical" evidence="8">
    <location>
        <begin position="125"/>
        <end position="144"/>
    </location>
</feature>
<keyword evidence="10" id="KW-1185">Reference proteome</keyword>
<dbReference type="PANTHER" id="PTHR45695:SF9">
    <property type="entry name" value="LEUCOKININ RECEPTOR"/>
    <property type="match status" value="1"/>
</dbReference>
<dbReference type="InterPro" id="IPR000276">
    <property type="entry name" value="GPCR_Rhodpsn"/>
</dbReference>
<dbReference type="GeneID" id="116305750"/>
<feature type="transmembrane region" description="Helical" evidence="8">
    <location>
        <begin position="214"/>
        <end position="233"/>
    </location>
</feature>
<keyword evidence="3 8" id="KW-1133">Transmembrane helix</keyword>
<reference evidence="11" key="1">
    <citation type="submission" date="2025-08" db="UniProtKB">
        <authorList>
            <consortium name="RefSeq"/>
        </authorList>
    </citation>
    <scope>IDENTIFICATION</scope>
    <source>
        <tissue evidence="11">Tentacle</tissue>
    </source>
</reference>
<keyword evidence="7" id="KW-0807">Transducer</keyword>
<name>A0A6P8J1B8_ACTTE</name>
<dbReference type="PANTHER" id="PTHR45695">
    <property type="entry name" value="LEUCOKININ RECEPTOR-RELATED"/>
    <property type="match status" value="1"/>
</dbReference>
<evidence type="ECO:0000313" key="10">
    <source>
        <dbReference type="Proteomes" id="UP000515163"/>
    </source>
</evidence>
<evidence type="ECO:0000256" key="1">
    <source>
        <dbReference type="ARBA" id="ARBA00004141"/>
    </source>
</evidence>
<evidence type="ECO:0000256" key="3">
    <source>
        <dbReference type="ARBA" id="ARBA00022989"/>
    </source>
</evidence>
<keyword evidence="5 8" id="KW-0472">Membrane</keyword>
<keyword evidence="6" id="KW-0675">Receptor</keyword>
<evidence type="ECO:0000256" key="6">
    <source>
        <dbReference type="ARBA" id="ARBA00023170"/>
    </source>
</evidence>
<dbReference type="InParanoid" id="A0A6P8J1B8"/>
<evidence type="ECO:0000256" key="2">
    <source>
        <dbReference type="ARBA" id="ARBA00022692"/>
    </source>
</evidence>
<dbReference type="GO" id="GO:0005886">
    <property type="term" value="C:plasma membrane"/>
    <property type="evidence" value="ECO:0007669"/>
    <property type="project" value="TreeGrafter"/>
</dbReference>
<evidence type="ECO:0000256" key="8">
    <source>
        <dbReference type="SAM" id="Phobius"/>
    </source>
</evidence>
<comment type="subcellular location">
    <subcellularLocation>
        <location evidence="1">Membrane</location>
        <topology evidence="1">Multi-pass membrane protein</topology>
    </subcellularLocation>
</comment>
<dbReference type="KEGG" id="aten:116305750"/>
<dbReference type="Pfam" id="PF00001">
    <property type="entry name" value="7tm_1"/>
    <property type="match status" value="1"/>
</dbReference>
<dbReference type="PRINTS" id="PR00237">
    <property type="entry name" value="GPCRRHODOPSN"/>
</dbReference>
<dbReference type="PROSITE" id="PS50262">
    <property type="entry name" value="G_PROTEIN_RECEP_F1_2"/>
    <property type="match status" value="1"/>
</dbReference>
<evidence type="ECO:0000256" key="5">
    <source>
        <dbReference type="ARBA" id="ARBA00023136"/>
    </source>
</evidence>
<gene>
    <name evidence="11" type="primary">LOC116305750</name>
</gene>
<proteinExistence type="predicted"/>
<keyword evidence="2 8" id="KW-0812">Transmembrane</keyword>
<feature type="transmembrane region" description="Helical" evidence="8">
    <location>
        <begin position="41"/>
        <end position="68"/>
    </location>
</feature>